<dbReference type="EMBL" id="AEJB01000104">
    <property type="protein sequence ID" value="ELP70161.1"/>
    <property type="molecule type" value="Genomic_DNA"/>
</dbReference>
<gene>
    <name evidence="2" type="ORF">STRTUCAR8_10126</name>
</gene>
<dbReference type="PATRIC" id="fig|698760.3.peg.1184"/>
<dbReference type="AlphaFoldDB" id="L7FGI6"/>
<evidence type="ECO:0000256" key="1">
    <source>
        <dbReference type="SAM" id="MobiDB-lite"/>
    </source>
</evidence>
<evidence type="ECO:0000313" key="3">
    <source>
        <dbReference type="Proteomes" id="UP000010931"/>
    </source>
</evidence>
<organism evidence="2 3">
    <name type="scientific">Streptomyces turgidiscabies (strain Car8)</name>
    <dbReference type="NCBI Taxonomy" id="698760"/>
    <lineage>
        <taxon>Bacteria</taxon>
        <taxon>Bacillati</taxon>
        <taxon>Actinomycetota</taxon>
        <taxon>Actinomycetes</taxon>
        <taxon>Kitasatosporales</taxon>
        <taxon>Streptomycetaceae</taxon>
        <taxon>Streptomyces</taxon>
    </lineage>
</organism>
<comment type="caution">
    <text evidence="2">The sequence shown here is derived from an EMBL/GenBank/DDBJ whole genome shotgun (WGS) entry which is preliminary data.</text>
</comment>
<dbReference type="Proteomes" id="UP000010931">
    <property type="component" value="Unassembled WGS sequence"/>
</dbReference>
<sequence>MSRSTQVARNLTGRARAVRGGGGARGTRRTPHVNEQWSTR</sequence>
<feature type="region of interest" description="Disordered" evidence="1">
    <location>
        <begin position="1"/>
        <end position="40"/>
    </location>
</feature>
<evidence type="ECO:0000313" key="2">
    <source>
        <dbReference type="EMBL" id="ELP70161.1"/>
    </source>
</evidence>
<reference evidence="2 3" key="1">
    <citation type="journal article" date="2011" name="Plasmid">
        <title>Streptomyces turgidiscabies Car8 contains a modular pathogenicity island that shares virulence genes with other actinobacterial plant pathogens.</title>
        <authorList>
            <person name="Huguet-Tapia J.C."/>
            <person name="Badger J.H."/>
            <person name="Loria R."/>
            <person name="Pettis G.S."/>
        </authorList>
    </citation>
    <scope>NUCLEOTIDE SEQUENCE [LARGE SCALE GENOMIC DNA]</scope>
    <source>
        <strain evidence="2 3">Car8</strain>
    </source>
</reference>
<name>L7FGI6_STRT8</name>
<proteinExistence type="predicted"/>
<accession>L7FGI6</accession>
<protein>
    <submittedName>
        <fullName evidence="2">Uncharacterized protein</fullName>
    </submittedName>
</protein>
<keyword evidence="3" id="KW-1185">Reference proteome</keyword>